<dbReference type="RefSeq" id="WP_301199596.1">
    <property type="nucleotide sequence ID" value="NZ_JAPDPI010000021.1"/>
</dbReference>
<organism evidence="1 2">
    <name type="scientific">Plebeiibacterium marinum</name>
    <dbReference type="NCBI Taxonomy" id="2992111"/>
    <lineage>
        <taxon>Bacteria</taxon>
        <taxon>Pseudomonadati</taxon>
        <taxon>Bacteroidota</taxon>
        <taxon>Bacteroidia</taxon>
        <taxon>Marinilabiliales</taxon>
        <taxon>Marinilabiliaceae</taxon>
        <taxon>Plebeiibacterium</taxon>
    </lineage>
</organism>
<dbReference type="InterPro" id="IPR001646">
    <property type="entry name" value="5peptide_repeat"/>
</dbReference>
<sequence>MSYIASDQIENINQLTTGEYNDCVFKNCDLSGSVLIGSVFEECEFINCNLSNVRITDVAFRDVSFVNCKLLGIQFSECNTFNISLSFKECILDFASFYRLKIKATSFINCRLSQVDFVEANLTKSSFVNCDLAGAVFERTNLQEVDFRTAVNVVLDPELNQLKKAKFSQNNISGLLVKYGIKID</sequence>
<proteinExistence type="predicted"/>
<dbReference type="AlphaFoldDB" id="A0AAE3MEB7"/>
<reference evidence="1" key="1">
    <citation type="submission" date="2022-10" db="EMBL/GenBank/DDBJ databases">
        <authorList>
            <person name="Yu W.X."/>
        </authorList>
    </citation>
    <scope>NUCLEOTIDE SEQUENCE</scope>
    <source>
        <strain evidence="1">D04</strain>
    </source>
</reference>
<keyword evidence="2" id="KW-1185">Reference proteome</keyword>
<dbReference type="Pfam" id="PF13576">
    <property type="entry name" value="Pentapeptide_3"/>
    <property type="match status" value="1"/>
</dbReference>
<dbReference type="Gene3D" id="2.160.20.80">
    <property type="entry name" value="E3 ubiquitin-protein ligase SopA"/>
    <property type="match status" value="1"/>
</dbReference>
<protein>
    <submittedName>
        <fullName evidence="1">Pentapeptide repeat-containing protein</fullName>
    </submittedName>
</protein>
<evidence type="ECO:0000313" key="2">
    <source>
        <dbReference type="Proteomes" id="UP001207408"/>
    </source>
</evidence>
<dbReference type="PANTHER" id="PTHR42999:SF1">
    <property type="entry name" value="PENTAPEPTIDE REPEAT-CONTAINING PROTEIN"/>
    <property type="match status" value="1"/>
</dbReference>
<dbReference type="EMBL" id="JAPDPI010000021">
    <property type="protein sequence ID" value="MCW3806224.1"/>
    <property type="molecule type" value="Genomic_DNA"/>
</dbReference>
<comment type="caution">
    <text evidence="1">The sequence shown here is derived from an EMBL/GenBank/DDBJ whole genome shotgun (WGS) entry which is preliminary data.</text>
</comment>
<dbReference type="InterPro" id="IPR052949">
    <property type="entry name" value="PA_immunity-related"/>
</dbReference>
<name>A0AAE3MEB7_9BACT</name>
<gene>
    <name evidence="1" type="ORF">OM074_11360</name>
</gene>
<accession>A0AAE3MEB7</accession>
<dbReference type="SUPFAM" id="SSF141571">
    <property type="entry name" value="Pentapeptide repeat-like"/>
    <property type="match status" value="1"/>
</dbReference>
<dbReference type="Proteomes" id="UP001207408">
    <property type="component" value="Unassembled WGS sequence"/>
</dbReference>
<dbReference type="PANTHER" id="PTHR42999">
    <property type="entry name" value="ANTIBIOTIC RESISTANCE PROTEIN MCBG"/>
    <property type="match status" value="1"/>
</dbReference>
<evidence type="ECO:0000313" key="1">
    <source>
        <dbReference type="EMBL" id="MCW3806224.1"/>
    </source>
</evidence>
<dbReference type="Pfam" id="PF13599">
    <property type="entry name" value="Pentapeptide_4"/>
    <property type="match status" value="1"/>
</dbReference>